<feature type="domain" description="Protein HGH1 C-terminal" evidence="2">
    <location>
        <begin position="341"/>
        <end position="394"/>
    </location>
</feature>
<dbReference type="InterPro" id="IPR039717">
    <property type="entry name" value="Hgh1"/>
</dbReference>
<proteinExistence type="predicted"/>
<dbReference type="RefSeq" id="XP_020045987.1">
    <property type="nucleotide sequence ID" value="XM_020193701.1"/>
</dbReference>
<gene>
    <name evidence="3" type="ORF">ASCRUDRAFT_77027</name>
</gene>
<dbReference type="InParanoid" id="A0A1D2VDU1"/>
<reference evidence="4" key="1">
    <citation type="submission" date="2016-05" db="EMBL/GenBank/DDBJ databases">
        <title>Comparative genomics of biotechnologically important yeasts.</title>
        <authorList>
            <consortium name="DOE Joint Genome Institute"/>
            <person name="Riley R."/>
            <person name="Haridas S."/>
            <person name="Wolfe K.H."/>
            <person name="Lopes M.R."/>
            <person name="Hittinger C.T."/>
            <person name="Goker M."/>
            <person name="Salamov A."/>
            <person name="Wisecaver J."/>
            <person name="Long T.M."/>
            <person name="Aerts A.L."/>
            <person name="Barry K."/>
            <person name="Choi C."/>
            <person name="Clum A."/>
            <person name="Coughlan A.Y."/>
            <person name="Deshpande S."/>
            <person name="Douglass A.P."/>
            <person name="Hanson S.J."/>
            <person name="Klenk H.-P."/>
            <person name="Labutti K."/>
            <person name="Lapidus A."/>
            <person name="Lindquist E."/>
            <person name="Lipzen A."/>
            <person name="Meier-Kolthoff J.P."/>
            <person name="Ohm R.A."/>
            <person name="Otillar R.P."/>
            <person name="Pangilinan J."/>
            <person name="Peng Y."/>
            <person name="Rokas A."/>
            <person name="Rosa C.A."/>
            <person name="Scheuner C."/>
            <person name="Sibirny A.A."/>
            <person name="Slot J.C."/>
            <person name="Stielow J.B."/>
            <person name="Sun H."/>
            <person name="Kurtzman C.P."/>
            <person name="Blackwell M."/>
            <person name="Grigoriev I.V."/>
            <person name="Jeffries T.W."/>
        </authorList>
    </citation>
    <scope>NUCLEOTIDE SEQUENCE [LARGE SCALE GENOMIC DNA]</scope>
    <source>
        <strain evidence="4">DSM 1968</strain>
    </source>
</reference>
<dbReference type="PANTHER" id="PTHR13387:SF9">
    <property type="entry name" value="PROTEIN HGH1 HOMOLOG"/>
    <property type="match status" value="1"/>
</dbReference>
<dbReference type="OrthoDB" id="338814at2759"/>
<dbReference type="Proteomes" id="UP000095038">
    <property type="component" value="Unassembled WGS sequence"/>
</dbReference>
<dbReference type="FunCoup" id="A0A1D2VDU1">
    <property type="interactions" value="1094"/>
</dbReference>
<evidence type="ECO:0008006" key="5">
    <source>
        <dbReference type="Google" id="ProtNLM"/>
    </source>
</evidence>
<feature type="domain" description="Protein HGH1 N-terminal" evidence="1">
    <location>
        <begin position="111"/>
        <end position="334"/>
    </location>
</feature>
<dbReference type="PANTHER" id="PTHR13387">
    <property type="entry name" value="PROTEIN HGH1 HOMOLOG"/>
    <property type="match status" value="1"/>
</dbReference>
<accession>A0A1D2VDU1</accession>
<dbReference type="EMBL" id="KV454485">
    <property type="protein sequence ID" value="ODV59680.1"/>
    <property type="molecule type" value="Genomic_DNA"/>
</dbReference>
<dbReference type="Pfam" id="PF04064">
    <property type="entry name" value="DUF384"/>
    <property type="match status" value="1"/>
</dbReference>
<organism evidence="3 4">
    <name type="scientific">Ascoidea rubescens DSM 1968</name>
    <dbReference type="NCBI Taxonomy" id="1344418"/>
    <lineage>
        <taxon>Eukaryota</taxon>
        <taxon>Fungi</taxon>
        <taxon>Dikarya</taxon>
        <taxon>Ascomycota</taxon>
        <taxon>Saccharomycotina</taxon>
        <taxon>Saccharomycetes</taxon>
        <taxon>Ascoideaceae</taxon>
        <taxon>Ascoidea</taxon>
    </lineage>
</organism>
<dbReference type="InterPro" id="IPR007205">
    <property type="entry name" value="Protein_HGH1_N"/>
</dbReference>
<dbReference type="AlphaFoldDB" id="A0A1D2VDU1"/>
<sequence length="424" mass="49744">MSAQELIGFLHSDNQIVQTLALQNVLAFTSNNNLQKHLFYSNNFQPICDLILISTKKGFLNQKDSLTCLINLADNINVRKIILNFKFSHLYQEHKPTTDNNDYIHYLIHQINSDNKNTDLMCMLLSNLTLSNYDHSTRNIDLRNNQHSFPNHSLDDDPNELESDNEAENIIDELDKKRNFKLDLNLSHQQLDVLLDSYLKNDQKHDYLSYVFINASISKLNLDFFSENNFQNLFKFLIFSDPSKFSKLRRLAASSILKNLLFNTEIHQNLLNINETVDTDELDDIDSPTNDFLTYLLNPLISSKFKFDIDEEMNLPTDLQFIEDEKNFETDFEILSQYLQSILLLLTTKIVRIYLRNRKSIYPIIRELHKISNNRKILKLCDKIVQLLMRDEEDDIKTRLNQNTISNDYNEESDSDDDKIVEIL</sequence>
<name>A0A1D2VDU1_9ASCO</name>
<evidence type="ECO:0000313" key="3">
    <source>
        <dbReference type="EMBL" id="ODV59680.1"/>
    </source>
</evidence>
<evidence type="ECO:0000313" key="4">
    <source>
        <dbReference type="Proteomes" id="UP000095038"/>
    </source>
</evidence>
<dbReference type="STRING" id="1344418.A0A1D2VDU1"/>
<dbReference type="InterPro" id="IPR007206">
    <property type="entry name" value="Protein_HGH1_C"/>
</dbReference>
<keyword evidence="4" id="KW-1185">Reference proteome</keyword>
<protein>
    <recommendedName>
        <fullName evidence="5">Protein HGH1 homolog</fullName>
    </recommendedName>
</protein>
<evidence type="ECO:0000259" key="1">
    <source>
        <dbReference type="Pfam" id="PF04063"/>
    </source>
</evidence>
<dbReference type="GeneID" id="30967337"/>
<evidence type="ECO:0000259" key="2">
    <source>
        <dbReference type="Pfam" id="PF04064"/>
    </source>
</evidence>
<dbReference type="Pfam" id="PF04063">
    <property type="entry name" value="DUF383"/>
    <property type="match status" value="1"/>
</dbReference>